<evidence type="ECO:0000256" key="1">
    <source>
        <dbReference type="ARBA" id="ARBA00004123"/>
    </source>
</evidence>
<evidence type="ECO:0000313" key="7">
    <source>
        <dbReference type="EMBL" id="OAV95295.1"/>
    </source>
</evidence>
<dbReference type="GO" id="GO:0008270">
    <property type="term" value="F:zinc ion binding"/>
    <property type="evidence" value="ECO:0007669"/>
    <property type="project" value="UniProtKB-KW"/>
</dbReference>
<keyword evidence="2" id="KW-0479">Metal-binding</keyword>
<dbReference type="EnsemblFungi" id="PTTG_12087-t43_1">
    <property type="protein sequence ID" value="PTTG_12087-t43_1-p1"/>
    <property type="gene ID" value="PTTG_12087"/>
</dbReference>
<keyword evidence="4" id="KW-0862">Zinc</keyword>
<keyword evidence="3" id="KW-0863">Zinc-finger</keyword>
<evidence type="ECO:0000256" key="2">
    <source>
        <dbReference type="ARBA" id="ARBA00022723"/>
    </source>
</evidence>
<feature type="region of interest" description="Disordered" evidence="6">
    <location>
        <begin position="95"/>
        <end position="146"/>
    </location>
</feature>
<feature type="compositionally biased region" description="Polar residues" evidence="6">
    <location>
        <begin position="111"/>
        <end position="120"/>
    </location>
</feature>
<accession>A0A180GRH4</accession>
<feature type="compositionally biased region" description="Acidic residues" evidence="6">
    <location>
        <begin position="133"/>
        <end position="143"/>
    </location>
</feature>
<evidence type="ECO:0000256" key="3">
    <source>
        <dbReference type="ARBA" id="ARBA00022771"/>
    </source>
</evidence>
<dbReference type="InterPro" id="IPR052035">
    <property type="entry name" value="ZnF_BED_domain_contain"/>
</dbReference>
<dbReference type="EMBL" id="ADAS02000030">
    <property type="protein sequence ID" value="OAV95295.1"/>
    <property type="molecule type" value="Genomic_DNA"/>
</dbReference>
<reference evidence="7" key="2">
    <citation type="submission" date="2016-05" db="EMBL/GenBank/DDBJ databases">
        <title>Comparative analysis highlights variable genome content of wheat rusts and divergence of the mating loci.</title>
        <authorList>
            <person name="Cuomo C.A."/>
            <person name="Bakkeren G."/>
            <person name="Szabo L."/>
            <person name="Khalil H."/>
            <person name="Joly D."/>
            <person name="Goldberg J."/>
            <person name="Young S."/>
            <person name="Zeng Q."/>
            <person name="Fellers J."/>
        </authorList>
    </citation>
    <scope>NUCLEOTIDE SEQUENCE [LARGE SCALE GENOMIC DNA]</scope>
    <source>
        <strain evidence="7">1-1 BBBD Race 1</strain>
    </source>
</reference>
<dbReference type="PANTHER" id="PTHR46481">
    <property type="entry name" value="ZINC FINGER BED DOMAIN-CONTAINING PROTEIN 4"/>
    <property type="match status" value="1"/>
</dbReference>
<dbReference type="InterPro" id="IPR012337">
    <property type="entry name" value="RNaseH-like_sf"/>
</dbReference>
<evidence type="ECO:0008006" key="10">
    <source>
        <dbReference type="Google" id="ProtNLM"/>
    </source>
</evidence>
<name>A0A180GRH4_PUCT1</name>
<dbReference type="PANTHER" id="PTHR46481:SF10">
    <property type="entry name" value="ZINC FINGER BED DOMAIN-CONTAINING PROTEIN 39"/>
    <property type="match status" value="1"/>
</dbReference>
<dbReference type="SUPFAM" id="SSF53098">
    <property type="entry name" value="Ribonuclease H-like"/>
    <property type="match status" value="1"/>
</dbReference>
<keyword evidence="5" id="KW-0539">Nucleus</keyword>
<evidence type="ECO:0000313" key="9">
    <source>
        <dbReference type="Proteomes" id="UP000005240"/>
    </source>
</evidence>
<comment type="subcellular location">
    <subcellularLocation>
        <location evidence="1">Nucleus</location>
    </subcellularLocation>
</comment>
<reference evidence="8 9" key="3">
    <citation type="journal article" date="2017" name="G3 (Bethesda)">
        <title>Comparative analysis highlights variable genome content of wheat rusts and divergence of the mating loci.</title>
        <authorList>
            <person name="Cuomo C.A."/>
            <person name="Bakkeren G."/>
            <person name="Khalil H.B."/>
            <person name="Panwar V."/>
            <person name="Joly D."/>
            <person name="Linning R."/>
            <person name="Sakthikumar S."/>
            <person name="Song X."/>
            <person name="Adiconis X."/>
            <person name="Fan L."/>
            <person name="Goldberg J.M."/>
            <person name="Levin J.Z."/>
            <person name="Young S."/>
            <person name="Zeng Q."/>
            <person name="Anikster Y."/>
            <person name="Bruce M."/>
            <person name="Wang M."/>
            <person name="Yin C."/>
            <person name="McCallum B."/>
            <person name="Szabo L.J."/>
            <person name="Hulbert S."/>
            <person name="Chen X."/>
            <person name="Fellers J.P."/>
        </authorList>
    </citation>
    <scope>NUCLEOTIDE SEQUENCE</scope>
    <source>
        <strain evidence="8">isolate 1-1 / race 1 (BBBD)</strain>
        <strain evidence="9">Isolate 1-1 / race 1 (BBBD)</strain>
    </source>
</reference>
<organism evidence="7">
    <name type="scientific">Puccinia triticina (isolate 1-1 / race 1 (BBBD))</name>
    <name type="common">Brown leaf rust fungus</name>
    <dbReference type="NCBI Taxonomy" id="630390"/>
    <lineage>
        <taxon>Eukaryota</taxon>
        <taxon>Fungi</taxon>
        <taxon>Dikarya</taxon>
        <taxon>Basidiomycota</taxon>
        <taxon>Pucciniomycotina</taxon>
        <taxon>Pucciniomycetes</taxon>
        <taxon>Pucciniales</taxon>
        <taxon>Pucciniaceae</taxon>
        <taxon>Puccinia</taxon>
    </lineage>
</organism>
<gene>
    <name evidence="7" type="ORF">PTTG_12087</name>
</gene>
<evidence type="ECO:0000256" key="6">
    <source>
        <dbReference type="SAM" id="MobiDB-lite"/>
    </source>
</evidence>
<dbReference type="OrthoDB" id="2500331at2759"/>
<dbReference type="STRING" id="630390.A0A180GRH4"/>
<evidence type="ECO:0000256" key="4">
    <source>
        <dbReference type="ARBA" id="ARBA00022833"/>
    </source>
</evidence>
<evidence type="ECO:0000313" key="8">
    <source>
        <dbReference type="EnsemblFungi" id="PTTG_12087-t43_1-p1"/>
    </source>
</evidence>
<reference evidence="8" key="4">
    <citation type="submission" date="2025-05" db="UniProtKB">
        <authorList>
            <consortium name="EnsemblFungi"/>
        </authorList>
    </citation>
    <scope>IDENTIFICATION</scope>
    <source>
        <strain evidence="8">isolate 1-1 / race 1 (BBBD)</strain>
    </source>
</reference>
<keyword evidence="9" id="KW-1185">Reference proteome</keyword>
<proteinExistence type="predicted"/>
<dbReference type="AlphaFoldDB" id="A0A180GRH4"/>
<dbReference type="VEuPathDB" id="FungiDB:PTTG_12087"/>
<protein>
    <recommendedName>
        <fullName evidence="10">hAT-like transposase RNase-H fold domain-containing protein</fullName>
    </recommendedName>
</protein>
<dbReference type="Proteomes" id="UP000005240">
    <property type="component" value="Unassembled WGS sequence"/>
</dbReference>
<evidence type="ECO:0000256" key="5">
    <source>
        <dbReference type="ARBA" id="ARBA00023242"/>
    </source>
</evidence>
<reference evidence="7" key="1">
    <citation type="submission" date="2009-11" db="EMBL/GenBank/DDBJ databases">
        <authorList>
            <consortium name="The Broad Institute Genome Sequencing Platform"/>
            <person name="Ward D."/>
            <person name="Feldgarden M."/>
            <person name="Earl A."/>
            <person name="Young S.K."/>
            <person name="Zeng Q."/>
            <person name="Koehrsen M."/>
            <person name="Alvarado L."/>
            <person name="Berlin A."/>
            <person name="Bochicchio J."/>
            <person name="Borenstein D."/>
            <person name="Chapman S.B."/>
            <person name="Chen Z."/>
            <person name="Engels R."/>
            <person name="Freedman E."/>
            <person name="Gellesch M."/>
            <person name="Goldberg J."/>
            <person name="Griggs A."/>
            <person name="Gujja S."/>
            <person name="Heilman E."/>
            <person name="Heiman D."/>
            <person name="Hepburn T."/>
            <person name="Howarth C."/>
            <person name="Jen D."/>
            <person name="Larson L."/>
            <person name="Lewis B."/>
            <person name="Mehta T."/>
            <person name="Park D."/>
            <person name="Pearson M."/>
            <person name="Roberts A."/>
            <person name="Saif S."/>
            <person name="Shea T."/>
            <person name="Shenoy N."/>
            <person name="Sisk P."/>
            <person name="Stolte C."/>
            <person name="Sykes S."/>
            <person name="Thomson T."/>
            <person name="Walk T."/>
            <person name="White J."/>
            <person name="Yandava C."/>
            <person name="Izard J."/>
            <person name="Baranova O.V."/>
            <person name="Blanton J.M."/>
            <person name="Tanner A.C."/>
            <person name="Dewhirst F.E."/>
            <person name="Haas B."/>
            <person name="Nusbaum C."/>
            <person name="Birren B."/>
        </authorList>
    </citation>
    <scope>NUCLEOTIDE SEQUENCE [LARGE SCALE GENOMIC DNA]</scope>
    <source>
        <strain evidence="7">1-1 BBBD Race 1</strain>
    </source>
</reference>
<dbReference type="GO" id="GO:0005634">
    <property type="term" value="C:nucleus"/>
    <property type="evidence" value="ECO:0007669"/>
    <property type="project" value="UniProtKB-SubCell"/>
</dbReference>
<sequence length="429" mass="48366">MATEADRLIRKKTGVKLNLKGNHIRCFCHKVALILNAGLHAIELSSKGLISSKAETLGFVPGLAPIVEESEEKEPEDSFVVEDVVLAKDNEEVVNDGNLETNLPSRADSPSKANSLSITDLPSGADSPSGAESPDEPDTWDPPEENKNKVDFILKKVDFVIQRITSSAAKRCEYATWCKKLDFDGPSLIAGYGIRWNIKFQSRDHGYQARKIIGKLIENEKDRQEQEGGKNYYDNVDILRGEWELVKNLNETLSEFYYITKKMEGDNSSGSLMISEYQNIKDFISEKIESISEPEFQIMLEKMLVKTDAYLDEALNCDAIVIATALNPSFRLSIFQMWFPGRYAYTLDLLKDLYDAKKAEVNAAKTLKEPHQLLNPPKASNQRSKHTDFFPETTKAPLADELNSYIEGKHKLPTCEAANCLDWWKLSRN</sequence>